<name>A0AAW0RJK2_9HYPO</name>
<feature type="binding site" evidence="4">
    <location>
        <begin position="37"/>
        <end position="42"/>
    </location>
    <ligand>
        <name>substrate</name>
    </ligand>
</feature>
<dbReference type="InterPro" id="IPR017939">
    <property type="entry name" value="G-Glutamylcylcotransferase"/>
</dbReference>
<dbReference type="PANTHER" id="PTHR12935">
    <property type="entry name" value="GAMMA-GLUTAMYLCYCLOTRANSFERASE"/>
    <property type="match status" value="1"/>
</dbReference>
<protein>
    <recommendedName>
        <fullName evidence="1">gamma-glutamylcyclotransferase</fullName>
        <ecNumber evidence="1">4.3.2.9</ecNumber>
    </recommendedName>
</protein>
<dbReference type="InterPro" id="IPR013024">
    <property type="entry name" value="GGCT-like"/>
</dbReference>
<keyword evidence="2" id="KW-0456">Lyase</keyword>
<evidence type="ECO:0000256" key="5">
    <source>
        <dbReference type="SAM" id="MobiDB-lite"/>
    </source>
</evidence>
<dbReference type="EMBL" id="JAAHCF010000691">
    <property type="protein sequence ID" value="KAK8142367.1"/>
    <property type="molecule type" value="Genomic_DNA"/>
</dbReference>
<gene>
    <name evidence="7" type="ORF">G3M48_008883</name>
</gene>
<dbReference type="InterPro" id="IPR036568">
    <property type="entry name" value="GGCT-like_sf"/>
</dbReference>
<feature type="domain" description="Gamma-glutamylcyclotransferase AIG2-like" evidence="6">
    <location>
        <begin position="98"/>
        <end position="143"/>
    </location>
</feature>
<dbReference type="PANTHER" id="PTHR12935:SF0">
    <property type="entry name" value="GAMMA-GLUTAMYLCYCLOTRANSFERASE"/>
    <property type="match status" value="1"/>
</dbReference>
<evidence type="ECO:0000313" key="7">
    <source>
        <dbReference type="EMBL" id="KAK8142367.1"/>
    </source>
</evidence>
<evidence type="ECO:0000313" key="8">
    <source>
        <dbReference type="Proteomes" id="UP001397290"/>
    </source>
</evidence>
<evidence type="ECO:0000256" key="4">
    <source>
        <dbReference type="PIRSR" id="PIRSR617939-2"/>
    </source>
</evidence>
<dbReference type="Proteomes" id="UP001397290">
    <property type="component" value="Unassembled WGS sequence"/>
</dbReference>
<feature type="active site" description="Proton acceptor" evidence="3">
    <location>
        <position position="123"/>
    </location>
</feature>
<evidence type="ECO:0000256" key="3">
    <source>
        <dbReference type="PIRSR" id="PIRSR617939-1"/>
    </source>
</evidence>
<feature type="region of interest" description="Disordered" evidence="5">
    <location>
        <begin position="1"/>
        <end position="22"/>
    </location>
</feature>
<evidence type="ECO:0000256" key="1">
    <source>
        <dbReference type="ARBA" id="ARBA00012346"/>
    </source>
</evidence>
<dbReference type="EC" id="4.3.2.9" evidence="1"/>
<dbReference type="GO" id="GO:0003839">
    <property type="term" value="F:gamma-glutamylcyclotransferase activity"/>
    <property type="evidence" value="ECO:0007669"/>
    <property type="project" value="UniProtKB-EC"/>
</dbReference>
<organism evidence="7 8">
    <name type="scientific">Beauveria asiatica</name>
    <dbReference type="NCBI Taxonomy" id="1069075"/>
    <lineage>
        <taxon>Eukaryota</taxon>
        <taxon>Fungi</taxon>
        <taxon>Dikarya</taxon>
        <taxon>Ascomycota</taxon>
        <taxon>Pezizomycotina</taxon>
        <taxon>Sordariomycetes</taxon>
        <taxon>Hypocreomycetidae</taxon>
        <taxon>Hypocreales</taxon>
        <taxon>Cordycipitaceae</taxon>
        <taxon>Beauveria</taxon>
    </lineage>
</organism>
<dbReference type="Gene3D" id="3.10.490.10">
    <property type="entry name" value="Gamma-glutamyl cyclotransferase-like"/>
    <property type="match status" value="1"/>
</dbReference>
<dbReference type="Pfam" id="PF06094">
    <property type="entry name" value="GGACT"/>
    <property type="match status" value="1"/>
</dbReference>
<accession>A0AAW0RJK2</accession>
<dbReference type="SUPFAM" id="SSF110857">
    <property type="entry name" value="Gamma-glutamyl cyclotransferase-like"/>
    <property type="match status" value="1"/>
</dbReference>
<dbReference type="AlphaFoldDB" id="A0AAW0RJK2"/>
<reference evidence="7 8" key="1">
    <citation type="submission" date="2020-02" db="EMBL/GenBank/DDBJ databases">
        <title>Comparative genomics of the hypocrealean fungal genus Beauvera.</title>
        <authorList>
            <person name="Showalter D.N."/>
            <person name="Bushley K.E."/>
            <person name="Rehner S.A."/>
        </authorList>
    </citation>
    <scope>NUCLEOTIDE SEQUENCE [LARGE SCALE GENOMIC DNA]</scope>
    <source>
        <strain evidence="7 8">ARSEF4384</strain>
    </source>
</reference>
<proteinExistence type="predicted"/>
<dbReference type="CDD" id="cd06661">
    <property type="entry name" value="GGCT_like"/>
    <property type="match status" value="1"/>
</dbReference>
<sequence>MNSKEAIAEEMDSQGDSQQSQDSVLTVIQEERHEVLYFAYGSNLSTAQMRARCPLSTAIGLGFLPRWRWIINSRGYANILPPCSPCSSSTTTTTTTTEDDDDGVYGLLYLLPPRDEESLDRFEGVPHAYEKLRCEVRWVRDGDGKLLAGEEGEEEEEEQKGRGEPVKALVYVDERRTEDGTPAKEYVGRMERGIKDAVRNWGLDEGYANRVMRKWWTKV</sequence>
<dbReference type="InterPro" id="IPR009288">
    <property type="entry name" value="AIG2-like_dom"/>
</dbReference>
<keyword evidence="8" id="KW-1185">Reference proteome</keyword>
<comment type="caution">
    <text evidence="7">The sequence shown here is derived from an EMBL/GenBank/DDBJ whole genome shotgun (WGS) entry which is preliminary data.</text>
</comment>
<evidence type="ECO:0000259" key="6">
    <source>
        <dbReference type="Pfam" id="PF06094"/>
    </source>
</evidence>
<evidence type="ECO:0000256" key="2">
    <source>
        <dbReference type="ARBA" id="ARBA00023239"/>
    </source>
</evidence>